<name>A0A0L0F4J9_9EUKA</name>
<dbReference type="GeneID" id="25916870"/>
<comment type="subcellular location">
    <subcellularLocation>
        <location evidence="2">Cytoplasm</location>
    </subcellularLocation>
    <subcellularLocation>
        <location evidence="1">Nucleus</location>
    </subcellularLocation>
</comment>
<dbReference type="GO" id="GO:0005049">
    <property type="term" value="F:nuclear export signal receptor activity"/>
    <property type="evidence" value="ECO:0007669"/>
    <property type="project" value="InterPro"/>
</dbReference>
<dbReference type="EMBL" id="KQ249511">
    <property type="protein sequence ID" value="KNC71098.1"/>
    <property type="molecule type" value="Genomic_DNA"/>
</dbReference>
<dbReference type="AlphaFoldDB" id="A0A0L0F4J9"/>
<keyword evidence="6" id="KW-0653">Protein transport</keyword>
<keyword evidence="9" id="KW-1185">Reference proteome</keyword>
<evidence type="ECO:0000256" key="6">
    <source>
        <dbReference type="ARBA" id="ARBA00022927"/>
    </source>
</evidence>
<evidence type="ECO:0000313" key="8">
    <source>
        <dbReference type="EMBL" id="KNC71098.1"/>
    </source>
</evidence>
<dbReference type="Gene3D" id="1.25.10.10">
    <property type="entry name" value="Leucine-rich Repeat Variant"/>
    <property type="match status" value="1"/>
</dbReference>
<dbReference type="Proteomes" id="UP000054560">
    <property type="component" value="Unassembled WGS sequence"/>
</dbReference>
<sequence length="107" mass="12730">MDSIQSVEAVLAEFFQCTDDTRRKQLESGLVESMRAPNAYIRCCQFLSQSRDQRVVYYCLLVFEEVILRQWQTLNADSRLTVRRFVHEYLRQNYTTLAISQRNKIVK</sequence>
<evidence type="ECO:0000256" key="5">
    <source>
        <dbReference type="ARBA" id="ARBA00022490"/>
    </source>
</evidence>
<evidence type="ECO:0000256" key="2">
    <source>
        <dbReference type="ARBA" id="ARBA00004496"/>
    </source>
</evidence>
<evidence type="ECO:0008006" key="10">
    <source>
        <dbReference type="Google" id="ProtNLM"/>
    </source>
</evidence>
<keyword evidence="5" id="KW-0963">Cytoplasm</keyword>
<dbReference type="InterPro" id="IPR016024">
    <property type="entry name" value="ARM-type_fold"/>
</dbReference>
<dbReference type="RefSeq" id="XP_014145000.1">
    <property type="nucleotide sequence ID" value="XM_014289525.1"/>
</dbReference>
<dbReference type="PANTHER" id="PTHR21452:SF4">
    <property type="entry name" value="EXPORTIN-6"/>
    <property type="match status" value="1"/>
</dbReference>
<dbReference type="SUPFAM" id="SSF48371">
    <property type="entry name" value="ARM repeat"/>
    <property type="match status" value="1"/>
</dbReference>
<gene>
    <name evidence="8" type="ORF">SARC_16366</name>
</gene>
<dbReference type="PANTHER" id="PTHR21452">
    <property type="entry name" value="EXPORTIN-6"/>
    <property type="match status" value="1"/>
</dbReference>
<organism evidence="8 9">
    <name type="scientific">Sphaeroforma arctica JP610</name>
    <dbReference type="NCBI Taxonomy" id="667725"/>
    <lineage>
        <taxon>Eukaryota</taxon>
        <taxon>Ichthyosporea</taxon>
        <taxon>Ichthyophonida</taxon>
        <taxon>Sphaeroforma</taxon>
    </lineage>
</organism>
<reference evidence="8 9" key="1">
    <citation type="submission" date="2011-02" db="EMBL/GenBank/DDBJ databases">
        <title>The Genome Sequence of Sphaeroforma arctica JP610.</title>
        <authorList>
            <consortium name="The Broad Institute Genome Sequencing Platform"/>
            <person name="Russ C."/>
            <person name="Cuomo C."/>
            <person name="Young S.K."/>
            <person name="Zeng Q."/>
            <person name="Gargeya S."/>
            <person name="Alvarado L."/>
            <person name="Berlin A."/>
            <person name="Chapman S.B."/>
            <person name="Chen Z."/>
            <person name="Freedman E."/>
            <person name="Gellesch M."/>
            <person name="Goldberg J."/>
            <person name="Griggs A."/>
            <person name="Gujja S."/>
            <person name="Heilman E."/>
            <person name="Heiman D."/>
            <person name="Howarth C."/>
            <person name="Mehta T."/>
            <person name="Neiman D."/>
            <person name="Pearson M."/>
            <person name="Roberts A."/>
            <person name="Saif S."/>
            <person name="Shea T."/>
            <person name="Shenoy N."/>
            <person name="Sisk P."/>
            <person name="Stolte C."/>
            <person name="Sykes S."/>
            <person name="White J."/>
            <person name="Yandava C."/>
            <person name="Burger G."/>
            <person name="Gray M.W."/>
            <person name="Holland P.W.H."/>
            <person name="King N."/>
            <person name="Lang F.B.F."/>
            <person name="Roger A.J."/>
            <person name="Ruiz-Trillo I."/>
            <person name="Haas B."/>
            <person name="Nusbaum C."/>
            <person name="Birren B."/>
        </authorList>
    </citation>
    <scope>NUCLEOTIDE SEQUENCE [LARGE SCALE GENOMIC DNA]</scope>
    <source>
        <strain evidence="8 9">JP610</strain>
    </source>
</reference>
<protein>
    <recommendedName>
        <fullName evidence="10">Importin N-terminal domain-containing protein</fullName>
    </recommendedName>
</protein>
<dbReference type="STRING" id="667725.A0A0L0F4J9"/>
<keyword evidence="7" id="KW-0539">Nucleus</keyword>
<dbReference type="GO" id="GO:0006611">
    <property type="term" value="P:protein export from nucleus"/>
    <property type="evidence" value="ECO:0007669"/>
    <property type="project" value="InterPro"/>
</dbReference>
<feature type="non-terminal residue" evidence="8">
    <location>
        <position position="107"/>
    </location>
</feature>
<evidence type="ECO:0000256" key="1">
    <source>
        <dbReference type="ARBA" id="ARBA00004123"/>
    </source>
</evidence>
<accession>A0A0L0F4J9</accession>
<keyword evidence="4" id="KW-0813">Transport</keyword>
<dbReference type="GO" id="GO:0005634">
    <property type="term" value="C:nucleus"/>
    <property type="evidence" value="ECO:0007669"/>
    <property type="project" value="UniProtKB-SubCell"/>
</dbReference>
<evidence type="ECO:0000256" key="3">
    <source>
        <dbReference type="ARBA" id="ARBA00009466"/>
    </source>
</evidence>
<dbReference type="eggNOG" id="ENOG502SXKC">
    <property type="taxonomic scope" value="Eukaryota"/>
</dbReference>
<proteinExistence type="inferred from homology"/>
<evidence type="ECO:0000256" key="7">
    <source>
        <dbReference type="ARBA" id="ARBA00023242"/>
    </source>
</evidence>
<dbReference type="GO" id="GO:0005737">
    <property type="term" value="C:cytoplasm"/>
    <property type="evidence" value="ECO:0007669"/>
    <property type="project" value="UniProtKB-SubCell"/>
</dbReference>
<evidence type="ECO:0000256" key="4">
    <source>
        <dbReference type="ARBA" id="ARBA00022448"/>
    </source>
</evidence>
<dbReference type="InterPro" id="IPR011989">
    <property type="entry name" value="ARM-like"/>
</dbReference>
<dbReference type="InterPro" id="IPR040016">
    <property type="entry name" value="XPO6"/>
</dbReference>
<dbReference type="OrthoDB" id="10261013at2759"/>
<comment type="similarity">
    <text evidence="3">Belongs to the exportin family.</text>
</comment>
<evidence type="ECO:0000313" key="9">
    <source>
        <dbReference type="Proteomes" id="UP000054560"/>
    </source>
</evidence>